<name>A0ABR4WH35_9GAMM</name>
<evidence type="ECO:0000259" key="5">
    <source>
        <dbReference type="Pfam" id="PF25973"/>
    </source>
</evidence>
<dbReference type="InterPro" id="IPR058647">
    <property type="entry name" value="BSH_CzcB-like"/>
</dbReference>
<dbReference type="PANTHER" id="PTHR30469">
    <property type="entry name" value="MULTIDRUG RESISTANCE PROTEIN MDTA"/>
    <property type="match status" value="1"/>
</dbReference>
<dbReference type="Pfam" id="PF25954">
    <property type="entry name" value="Beta-barrel_RND_2"/>
    <property type="match status" value="1"/>
</dbReference>
<dbReference type="Proteomes" id="UP000029443">
    <property type="component" value="Unassembled WGS sequence"/>
</dbReference>
<protein>
    <submittedName>
        <fullName evidence="6">RND family efflux transporter MFP subunit</fullName>
    </submittedName>
</protein>
<dbReference type="Gene3D" id="2.40.30.170">
    <property type="match status" value="1"/>
</dbReference>
<dbReference type="RefSeq" id="WP_052042418.1">
    <property type="nucleotide sequence ID" value="NZ_ARXU01000001.1"/>
</dbReference>
<gene>
    <name evidence="6" type="ORF">T9A_00236</name>
</gene>
<dbReference type="Gene3D" id="2.40.420.20">
    <property type="match status" value="1"/>
</dbReference>
<reference evidence="6 7" key="1">
    <citation type="submission" date="2012-09" db="EMBL/GenBank/DDBJ databases">
        <title>Genome Sequence of alkane-degrading Bacterium Alcanivorax jadensis T9.</title>
        <authorList>
            <person name="Lai Q."/>
            <person name="Shao Z."/>
        </authorList>
    </citation>
    <scope>NUCLEOTIDE SEQUENCE [LARGE SCALE GENOMIC DNA]</scope>
    <source>
        <strain evidence="6 7">T9</strain>
    </source>
</reference>
<accession>A0ABR4WH35</accession>
<evidence type="ECO:0000256" key="2">
    <source>
        <dbReference type="SAM" id="Coils"/>
    </source>
</evidence>
<dbReference type="Gene3D" id="1.10.287.470">
    <property type="entry name" value="Helix hairpin bin"/>
    <property type="match status" value="1"/>
</dbReference>
<dbReference type="NCBIfam" id="TIGR01730">
    <property type="entry name" value="RND_mfp"/>
    <property type="match status" value="1"/>
</dbReference>
<feature type="domain" description="CzcB-like barrel-sandwich hybrid" evidence="5">
    <location>
        <begin position="57"/>
        <end position="196"/>
    </location>
</feature>
<dbReference type="PANTHER" id="PTHR30469:SF15">
    <property type="entry name" value="HLYD FAMILY OF SECRETION PROTEINS"/>
    <property type="match status" value="1"/>
</dbReference>
<keyword evidence="2" id="KW-0175">Coiled coil</keyword>
<sequence length="358" mass="38839">MRLLSLLYQFFFRVVLLSLLAVSALADDRKPVSLAVVDLSRSQDALLVNGTLVADRAARLSASVSGLVSKLLVDIGDKVETGAPLIELDAELTRLELQRSRADYQQQQATLEDARRRLQEANSLVAKRSIAASEVRSLESEVQVATSGLASSQADVARQQALLKRHTLRAPFSGVISAKLTEVGEWLTPGTTVFELVGSDDLQADFAVPQQYFPQLSLDTGLEVWLEKEDDSESSIAASITAIVPVNDPTARTFTVRASVDGKSLTPGMAINGRLQMRSANTRPSVPRDALLRDSQGNVTVWIAEGDDKNLVARRKVVKIASGLSQQVTIVEGLNRGDRVVIRGNESLRDGDKIRVVD</sequence>
<dbReference type="Gene3D" id="2.40.50.100">
    <property type="match status" value="1"/>
</dbReference>
<evidence type="ECO:0000259" key="4">
    <source>
        <dbReference type="Pfam" id="PF25967"/>
    </source>
</evidence>
<evidence type="ECO:0000259" key="3">
    <source>
        <dbReference type="Pfam" id="PF25954"/>
    </source>
</evidence>
<keyword evidence="7" id="KW-1185">Reference proteome</keyword>
<evidence type="ECO:0000313" key="7">
    <source>
        <dbReference type="Proteomes" id="UP000029443"/>
    </source>
</evidence>
<evidence type="ECO:0000313" key="6">
    <source>
        <dbReference type="EMBL" id="KGD62916.1"/>
    </source>
</evidence>
<dbReference type="EMBL" id="ARXU01000001">
    <property type="protein sequence ID" value="KGD62916.1"/>
    <property type="molecule type" value="Genomic_DNA"/>
</dbReference>
<dbReference type="InterPro" id="IPR058792">
    <property type="entry name" value="Beta-barrel_RND_2"/>
</dbReference>
<dbReference type="InterPro" id="IPR006143">
    <property type="entry name" value="RND_pump_MFP"/>
</dbReference>
<dbReference type="InterPro" id="IPR058627">
    <property type="entry name" value="MdtA-like_C"/>
</dbReference>
<dbReference type="Pfam" id="PF25973">
    <property type="entry name" value="BSH_CzcB"/>
    <property type="match status" value="1"/>
</dbReference>
<comment type="caution">
    <text evidence="6">The sequence shown here is derived from an EMBL/GenBank/DDBJ whole genome shotgun (WGS) entry which is preliminary data.</text>
</comment>
<feature type="domain" description="CusB-like beta-barrel" evidence="3">
    <location>
        <begin position="206"/>
        <end position="276"/>
    </location>
</feature>
<evidence type="ECO:0000256" key="1">
    <source>
        <dbReference type="ARBA" id="ARBA00009477"/>
    </source>
</evidence>
<organism evidence="6 7">
    <name type="scientific">Alcanivorax jadensis T9</name>
    <dbReference type="NCBI Taxonomy" id="1177181"/>
    <lineage>
        <taxon>Bacteria</taxon>
        <taxon>Pseudomonadati</taxon>
        <taxon>Pseudomonadota</taxon>
        <taxon>Gammaproteobacteria</taxon>
        <taxon>Oceanospirillales</taxon>
        <taxon>Alcanivoracaceae</taxon>
        <taxon>Alcanivorax</taxon>
    </lineage>
</organism>
<feature type="domain" description="Multidrug resistance protein MdtA-like C-terminal permuted SH3" evidence="4">
    <location>
        <begin position="286"/>
        <end position="344"/>
    </location>
</feature>
<dbReference type="SUPFAM" id="SSF111369">
    <property type="entry name" value="HlyD-like secretion proteins"/>
    <property type="match status" value="1"/>
</dbReference>
<comment type="similarity">
    <text evidence="1">Belongs to the membrane fusion protein (MFP) (TC 8.A.1) family.</text>
</comment>
<dbReference type="Pfam" id="PF25967">
    <property type="entry name" value="RND-MFP_C"/>
    <property type="match status" value="1"/>
</dbReference>
<feature type="coiled-coil region" evidence="2">
    <location>
        <begin position="94"/>
        <end position="124"/>
    </location>
</feature>
<proteinExistence type="inferred from homology"/>